<feature type="domain" description="Pyruvate kinase barrel" evidence="1">
    <location>
        <begin position="63"/>
        <end position="121"/>
    </location>
</feature>
<keyword evidence="3" id="KW-1185">Reference proteome</keyword>
<dbReference type="AlphaFoldDB" id="A0AA38FMA2"/>
<dbReference type="GO" id="GO:0004743">
    <property type="term" value="F:pyruvate kinase activity"/>
    <property type="evidence" value="ECO:0007669"/>
    <property type="project" value="InterPro"/>
</dbReference>
<dbReference type="Proteomes" id="UP000824469">
    <property type="component" value="Unassembled WGS sequence"/>
</dbReference>
<dbReference type="GO" id="GO:0030955">
    <property type="term" value="F:potassium ion binding"/>
    <property type="evidence" value="ECO:0007669"/>
    <property type="project" value="InterPro"/>
</dbReference>
<proteinExistence type="predicted"/>
<evidence type="ECO:0000313" key="2">
    <source>
        <dbReference type="EMBL" id="KAH9307232.1"/>
    </source>
</evidence>
<gene>
    <name evidence="2" type="ORF">KI387_035143</name>
</gene>
<organism evidence="2 3">
    <name type="scientific">Taxus chinensis</name>
    <name type="common">Chinese yew</name>
    <name type="synonym">Taxus wallichiana var. chinensis</name>
    <dbReference type="NCBI Taxonomy" id="29808"/>
    <lineage>
        <taxon>Eukaryota</taxon>
        <taxon>Viridiplantae</taxon>
        <taxon>Streptophyta</taxon>
        <taxon>Embryophyta</taxon>
        <taxon>Tracheophyta</taxon>
        <taxon>Spermatophyta</taxon>
        <taxon>Pinopsida</taxon>
        <taxon>Pinidae</taxon>
        <taxon>Conifers II</taxon>
        <taxon>Cupressales</taxon>
        <taxon>Taxaceae</taxon>
        <taxon>Taxus</taxon>
    </lineage>
</organism>
<dbReference type="SUPFAM" id="SSF51621">
    <property type="entry name" value="Phosphoenolpyruvate/pyruvate domain"/>
    <property type="match status" value="1"/>
</dbReference>
<sequence length="135" mass="15518">MHRRGISDISSKGTDIRISQQIDHYVSESATSNAALPLLVQRLQVDQDRGYDMIMACDSQIYAIWLGVCNNIDFLSLSYTRHVEDIRQTRAFLAELGNLLQTEIFAKIETIDGLELFDENLVVYVDLELWELHKK</sequence>
<dbReference type="EMBL" id="JAHRHJ020000007">
    <property type="protein sequence ID" value="KAH9307232.1"/>
    <property type="molecule type" value="Genomic_DNA"/>
</dbReference>
<dbReference type="InterPro" id="IPR015793">
    <property type="entry name" value="Pyrv_Knase_brl"/>
</dbReference>
<comment type="caution">
    <text evidence="2">The sequence shown here is derived from an EMBL/GenBank/DDBJ whole genome shotgun (WGS) entry which is preliminary data.</text>
</comment>
<dbReference type="InterPro" id="IPR040442">
    <property type="entry name" value="Pyrv_kinase-like_dom_sf"/>
</dbReference>
<protein>
    <recommendedName>
        <fullName evidence="1">Pyruvate kinase barrel domain-containing protein</fullName>
    </recommendedName>
</protein>
<evidence type="ECO:0000259" key="1">
    <source>
        <dbReference type="Pfam" id="PF00224"/>
    </source>
</evidence>
<feature type="non-terminal residue" evidence="2">
    <location>
        <position position="135"/>
    </location>
</feature>
<dbReference type="InterPro" id="IPR015813">
    <property type="entry name" value="Pyrv/PenolPyrv_kinase-like_dom"/>
</dbReference>
<accession>A0AA38FMA2</accession>
<reference evidence="2 3" key="1">
    <citation type="journal article" date="2021" name="Nat. Plants">
        <title>The Taxus genome provides insights into paclitaxel biosynthesis.</title>
        <authorList>
            <person name="Xiong X."/>
            <person name="Gou J."/>
            <person name="Liao Q."/>
            <person name="Li Y."/>
            <person name="Zhou Q."/>
            <person name="Bi G."/>
            <person name="Li C."/>
            <person name="Du R."/>
            <person name="Wang X."/>
            <person name="Sun T."/>
            <person name="Guo L."/>
            <person name="Liang H."/>
            <person name="Lu P."/>
            <person name="Wu Y."/>
            <person name="Zhang Z."/>
            <person name="Ro D.K."/>
            <person name="Shang Y."/>
            <person name="Huang S."/>
            <person name="Yan J."/>
        </authorList>
    </citation>
    <scope>NUCLEOTIDE SEQUENCE [LARGE SCALE GENOMIC DNA]</scope>
    <source>
        <strain evidence="2">Ta-2019</strain>
    </source>
</reference>
<dbReference type="GO" id="GO:0000287">
    <property type="term" value="F:magnesium ion binding"/>
    <property type="evidence" value="ECO:0007669"/>
    <property type="project" value="InterPro"/>
</dbReference>
<dbReference type="Gene3D" id="3.20.20.60">
    <property type="entry name" value="Phosphoenolpyruvate-binding domains"/>
    <property type="match status" value="1"/>
</dbReference>
<dbReference type="Pfam" id="PF00224">
    <property type="entry name" value="PK"/>
    <property type="match status" value="1"/>
</dbReference>
<evidence type="ECO:0000313" key="3">
    <source>
        <dbReference type="Proteomes" id="UP000824469"/>
    </source>
</evidence>
<name>A0AA38FMA2_TAXCH</name>